<accession>A0AAD2BV33</accession>
<evidence type="ECO:0000256" key="3">
    <source>
        <dbReference type="ARBA" id="ARBA00022650"/>
    </source>
</evidence>
<dbReference type="NCBIfam" id="TIGR01027">
    <property type="entry name" value="proB"/>
    <property type="match status" value="1"/>
</dbReference>
<dbReference type="EC" id="2.7.2.11" evidence="8"/>
<dbReference type="GO" id="GO:0055129">
    <property type="term" value="P:L-proline biosynthetic process"/>
    <property type="evidence" value="ECO:0007669"/>
    <property type="project" value="UniProtKB-UniRule"/>
</dbReference>
<feature type="binding site" evidence="8">
    <location>
        <position position="16"/>
    </location>
    <ligand>
        <name>ATP</name>
        <dbReference type="ChEBI" id="CHEBI:30616"/>
    </ligand>
</feature>
<dbReference type="InterPro" id="IPR015947">
    <property type="entry name" value="PUA-like_sf"/>
</dbReference>
<comment type="caution">
    <text evidence="8">Lacks conserved residue(s) required for the propagation of feature annotation.</text>
</comment>
<dbReference type="PIRSF" id="PIRSF000729">
    <property type="entry name" value="GK"/>
    <property type="match status" value="1"/>
</dbReference>
<evidence type="ECO:0000313" key="11">
    <source>
        <dbReference type="EMBL" id="CAJ0859823.1"/>
    </source>
</evidence>
<comment type="similarity">
    <text evidence="8">Belongs to the glutamate 5-kinase family.</text>
</comment>
<dbReference type="InterPro" id="IPR002478">
    <property type="entry name" value="PUA"/>
</dbReference>
<keyword evidence="5 8" id="KW-0547">Nucleotide-binding</keyword>
<dbReference type="InterPro" id="IPR011529">
    <property type="entry name" value="Glu_5kinase"/>
</dbReference>
<feature type="binding site" evidence="8">
    <location>
        <begin position="175"/>
        <end position="176"/>
    </location>
    <ligand>
        <name>ATP</name>
        <dbReference type="ChEBI" id="CHEBI:30616"/>
    </ligand>
</feature>
<keyword evidence="6 8" id="KW-0418">Kinase</keyword>
<dbReference type="CDD" id="cd04242">
    <property type="entry name" value="AAK_G5K_ProB"/>
    <property type="match status" value="1"/>
</dbReference>
<dbReference type="SUPFAM" id="SSF88697">
    <property type="entry name" value="PUA domain-like"/>
    <property type="match status" value="1"/>
</dbReference>
<feature type="binding site" evidence="8">
    <location>
        <position position="155"/>
    </location>
    <ligand>
        <name>substrate</name>
    </ligand>
</feature>
<evidence type="ECO:0000256" key="1">
    <source>
        <dbReference type="ARBA" id="ARBA00022490"/>
    </source>
</evidence>
<dbReference type="Proteomes" id="UP001189792">
    <property type="component" value="Unassembled WGS sequence"/>
</dbReference>
<feature type="binding site" evidence="8">
    <location>
        <position position="143"/>
    </location>
    <ligand>
        <name>substrate</name>
    </ligand>
</feature>
<dbReference type="AlphaFoldDB" id="A0AAD2BV33"/>
<evidence type="ECO:0000256" key="7">
    <source>
        <dbReference type="ARBA" id="ARBA00022840"/>
    </source>
</evidence>
<organism evidence="10 13">
    <name type="scientific">Ralstonia flatus</name>
    <dbReference type="NCBI Taxonomy" id="3058601"/>
    <lineage>
        <taxon>Bacteria</taxon>
        <taxon>Pseudomonadati</taxon>
        <taxon>Pseudomonadota</taxon>
        <taxon>Betaproteobacteria</taxon>
        <taxon>Burkholderiales</taxon>
        <taxon>Burkholderiaceae</taxon>
        <taxon>Ralstonia</taxon>
    </lineage>
</organism>
<dbReference type="HAMAP" id="MF_00456">
    <property type="entry name" value="ProB"/>
    <property type="match status" value="1"/>
</dbReference>
<dbReference type="Pfam" id="PF00696">
    <property type="entry name" value="AA_kinase"/>
    <property type="match status" value="1"/>
</dbReference>
<reference evidence="10 12" key="1">
    <citation type="submission" date="2023-07" db="EMBL/GenBank/DDBJ databases">
        <authorList>
            <person name="Peeters C."/>
        </authorList>
    </citation>
    <scope>NUCLEOTIDE SEQUENCE</scope>
    <source>
        <strain evidence="11 12">LMG 32965</strain>
        <strain evidence="10">R-77567</strain>
    </source>
</reference>
<dbReference type="GO" id="GO:0004349">
    <property type="term" value="F:glutamate 5-kinase activity"/>
    <property type="evidence" value="ECO:0007669"/>
    <property type="project" value="UniProtKB-UniRule"/>
</dbReference>
<dbReference type="SMART" id="SM00359">
    <property type="entry name" value="PUA"/>
    <property type="match status" value="1"/>
</dbReference>
<dbReference type="Proteomes" id="UP001190491">
    <property type="component" value="Unassembled WGS sequence"/>
</dbReference>
<feature type="domain" description="PUA" evidence="9">
    <location>
        <begin position="283"/>
        <end position="366"/>
    </location>
</feature>
<feature type="binding site" evidence="8">
    <location>
        <position position="56"/>
    </location>
    <ligand>
        <name>substrate</name>
    </ligand>
</feature>
<dbReference type="PROSITE" id="PS00902">
    <property type="entry name" value="GLUTAMATE_5_KINASE"/>
    <property type="match status" value="1"/>
</dbReference>
<protein>
    <recommendedName>
        <fullName evidence="8">Glutamate 5-kinase</fullName>
        <ecNumber evidence="8">2.7.2.11</ecNumber>
    </recommendedName>
    <alternativeName>
        <fullName evidence="8">Gamma-glutamyl kinase</fullName>
        <shortName evidence="8">GK</shortName>
    </alternativeName>
</protein>
<name>A0AAD2BV33_9RALS</name>
<evidence type="ECO:0000256" key="4">
    <source>
        <dbReference type="ARBA" id="ARBA00022679"/>
    </source>
</evidence>
<evidence type="ECO:0000256" key="2">
    <source>
        <dbReference type="ARBA" id="ARBA00022605"/>
    </source>
</evidence>
<dbReference type="Gene3D" id="3.40.1160.10">
    <property type="entry name" value="Acetylglutamate kinase-like"/>
    <property type="match status" value="1"/>
</dbReference>
<dbReference type="InterPro" id="IPR001048">
    <property type="entry name" value="Asp/Glu/Uridylate_kinase"/>
</dbReference>
<dbReference type="SUPFAM" id="SSF53633">
    <property type="entry name" value="Carbamate kinase-like"/>
    <property type="match status" value="1"/>
</dbReference>
<evidence type="ECO:0000256" key="8">
    <source>
        <dbReference type="HAMAP-Rule" id="MF_00456"/>
    </source>
</evidence>
<evidence type="ECO:0000256" key="5">
    <source>
        <dbReference type="ARBA" id="ARBA00022741"/>
    </source>
</evidence>
<dbReference type="InterPro" id="IPR036974">
    <property type="entry name" value="PUA_sf"/>
</dbReference>
<comment type="caution">
    <text evidence="10">The sequence shown here is derived from an EMBL/GenBank/DDBJ whole genome shotgun (WGS) entry which is preliminary data.</text>
</comment>
<dbReference type="FunFam" id="3.40.1160.10:FF:000018">
    <property type="entry name" value="Glutamate 5-kinase"/>
    <property type="match status" value="1"/>
</dbReference>
<dbReference type="EMBL" id="CAUDLI010000001">
    <property type="protein sequence ID" value="CAJ0859823.1"/>
    <property type="molecule type" value="Genomic_DNA"/>
</dbReference>
<dbReference type="InterPro" id="IPR019797">
    <property type="entry name" value="Glutamate_5-kinase_CS"/>
</dbReference>
<dbReference type="FunFam" id="2.30.130.10:FF:000007">
    <property type="entry name" value="Glutamate 5-kinase"/>
    <property type="match status" value="1"/>
</dbReference>
<evidence type="ECO:0000313" key="10">
    <source>
        <dbReference type="EMBL" id="CAJ0847876.1"/>
    </source>
</evidence>
<dbReference type="PROSITE" id="PS50890">
    <property type="entry name" value="PUA"/>
    <property type="match status" value="1"/>
</dbReference>
<keyword evidence="2 8" id="KW-0028">Amino-acid biosynthesis</keyword>
<dbReference type="PANTHER" id="PTHR43654:SF1">
    <property type="entry name" value="ISOPENTENYL PHOSPHATE KINASE"/>
    <property type="match status" value="1"/>
</dbReference>
<gene>
    <name evidence="8 10" type="primary">proB</name>
    <name evidence="11" type="ORF">R77564_00687</name>
    <name evidence="10" type="ORF">R77567_00051</name>
</gene>
<keyword evidence="4 8" id="KW-0808">Transferase</keyword>
<dbReference type="GO" id="GO:0003723">
    <property type="term" value="F:RNA binding"/>
    <property type="evidence" value="ECO:0007669"/>
    <property type="project" value="InterPro"/>
</dbReference>
<comment type="pathway">
    <text evidence="8">Amino-acid biosynthesis; L-proline biosynthesis; L-glutamate 5-semialdehyde from L-glutamate: step 1/2.</text>
</comment>
<dbReference type="RefSeq" id="WP_206272205.1">
    <property type="nucleotide sequence ID" value="NZ_CAUDKO010000001.1"/>
</dbReference>
<comment type="function">
    <text evidence="8">Catalyzes the transfer of a phosphate group to glutamate to form L-glutamate 5-phosphate.</text>
</comment>
<dbReference type="GO" id="GO:0005524">
    <property type="term" value="F:ATP binding"/>
    <property type="evidence" value="ECO:0007669"/>
    <property type="project" value="UniProtKB-KW"/>
</dbReference>
<dbReference type="InterPro" id="IPR036393">
    <property type="entry name" value="AceGlu_kinase-like_sf"/>
</dbReference>
<dbReference type="PRINTS" id="PR00474">
    <property type="entry name" value="GLU5KINASE"/>
</dbReference>
<comment type="subcellular location">
    <subcellularLocation>
        <location evidence="8">Cytoplasm</location>
    </subcellularLocation>
</comment>
<evidence type="ECO:0000259" key="9">
    <source>
        <dbReference type="SMART" id="SM00359"/>
    </source>
</evidence>
<evidence type="ECO:0000256" key="6">
    <source>
        <dbReference type="ARBA" id="ARBA00022777"/>
    </source>
</evidence>
<dbReference type="InterPro" id="IPR041739">
    <property type="entry name" value="G5K_ProB"/>
</dbReference>
<dbReference type="GO" id="GO:0005829">
    <property type="term" value="C:cytosol"/>
    <property type="evidence" value="ECO:0007669"/>
    <property type="project" value="TreeGrafter"/>
</dbReference>
<keyword evidence="12" id="KW-1185">Reference proteome</keyword>
<dbReference type="InterPro" id="IPR005715">
    <property type="entry name" value="Glu_5kinase/COase_Synthase"/>
</dbReference>
<comment type="catalytic activity">
    <reaction evidence="8">
        <text>L-glutamate + ATP = L-glutamyl 5-phosphate + ADP</text>
        <dbReference type="Rhea" id="RHEA:14877"/>
        <dbReference type="ChEBI" id="CHEBI:29985"/>
        <dbReference type="ChEBI" id="CHEBI:30616"/>
        <dbReference type="ChEBI" id="CHEBI:58274"/>
        <dbReference type="ChEBI" id="CHEBI:456216"/>
        <dbReference type="EC" id="2.7.2.11"/>
    </reaction>
</comment>
<dbReference type="InterPro" id="IPR001057">
    <property type="entry name" value="Glu/AcGlu_kinase"/>
</dbReference>
<keyword evidence="1 8" id="KW-0963">Cytoplasm</keyword>
<dbReference type="Gene3D" id="2.30.130.10">
    <property type="entry name" value="PUA domain"/>
    <property type="match status" value="1"/>
</dbReference>
<evidence type="ECO:0000313" key="12">
    <source>
        <dbReference type="Proteomes" id="UP001189792"/>
    </source>
</evidence>
<keyword evidence="3 8" id="KW-0641">Proline biosynthesis</keyword>
<evidence type="ECO:0000313" key="13">
    <source>
        <dbReference type="Proteomes" id="UP001190491"/>
    </source>
</evidence>
<dbReference type="PANTHER" id="PTHR43654">
    <property type="entry name" value="GLUTAMATE 5-KINASE"/>
    <property type="match status" value="1"/>
</dbReference>
<dbReference type="EMBL" id="CAUDKO010000001">
    <property type="protein sequence ID" value="CAJ0847876.1"/>
    <property type="molecule type" value="Genomic_DNA"/>
</dbReference>
<proteinExistence type="inferred from homology"/>
<sequence length="374" mass="39439">MALHSLIADARRLVVKVGSSLVTNDGRGLDQAAIARWAAQIAALRAAGKEVVLVSSGAIAEGMQRLGWAKRPKEIHELQAAAAVGQMGLAQVYESEFARHSIRTAQVLLTHGDLADRERYLNARSTLLTLLSLGVVPIINENDTVVTDEIKFGDNDTLGALVTNLIEGDALIILTDQRGLYTADPRKEPGARFVDEAQAGTPDLEQMAGGAGSSIGKGGMLTKILAAKRAAKSGAHTIIASGREPDVLARLASGEAIGTQLRAPTGRMAARKQWMIDHLQLRGRVVLDAGAVEKLTAGGKSLLPIGVTEVQGEFARGEVISCVDAAGREVARGLTNYSSAEARLIARKASSEIEAVLGYVSAAELVHRDNLVLL</sequence>
<dbReference type="Pfam" id="PF01472">
    <property type="entry name" value="PUA"/>
    <property type="match status" value="1"/>
</dbReference>
<keyword evidence="7 8" id="KW-0067">ATP-binding</keyword>
<dbReference type="CDD" id="cd21157">
    <property type="entry name" value="PUA_G5K"/>
    <property type="match status" value="1"/>
</dbReference>